<evidence type="ECO:0000313" key="1">
    <source>
        <dbReference type="EMBL" id="GMR51142.1"/>
    </source>
</evidence>
<sequence>IFTSSYCKMKSDAKPNERHDCIVCITFDGVNNFSMTIGNAMIVKDLEEWDVAKNISAAAYASSQRYSKIMRRTASIAYTIARHHIYNDWTTMHLDIGKVLSGTSPLHCYCCSPSPAVLPAQGSHIIGMYCLHPDRQSFHERPFLRVDRDVQAPSGISNGSYCDRTRRTSHQYFLFRLG</sequence>
<name>A0AAN5CW52_9BILA</name>
<reference evidence="2" key="1">
    <citation type="submission" date="2022-10" db="EMBL/GenBank/DDBJ databases">
        <title>Genome assembly of Pristionchus species.</title>
        <authorList>
            <person name="Yoshida K."/>
            <person name="Sommer R.J."/>
        </authorList>
    </citation>
    <scope>NUCLEOTIDE SEQUENCE [LARGE SCALE GENOMIC DNA]</scope>
    <source>
        <strain evidence="2">RS5460</strain>
    </source>
</reference>
<feature type="non-terminal residue" evidence="1">
    <location>
        <position position="1"/>
    </location>
</feature>
<accession>A0AAN5CW52</accession>
<dbReference type="EMBL" id="BTRK01000005">
    <property type="protein sequence ID" value="GMR51142.1"/>
    <property type="molecule type" value="Genomic_DNA"/>
</dbReference>
<keyword evidence="2" id="KW-1185">Reference proteome</keyword>
<organism evidence="1 2">
    <name type="scientific">Pristionchus mayeri</name>
    <dbReference type="NCBI Taxonomy" id="1317129"/>
    <lineage>
        <taxon>Eukaryota</taxon>
        <taxon>Metazoa</taxon>
        <taxon>Ecdysozoa</taxon>
        <taxon>Nematoda</taxon>
        <taxon>Chromadorea</taxon>
        <taxon>Rhabditida</taxon>
        <taxon>Rhabditina</taxon>
        <taxon>Diplogasteromorpha</taxon>
        <taxon>Diplogasteroidea</taxon>
        <taxon>Neodiplogasteridae</taxon>
        <taxon>Pristionchus</taxon>
    </lineage>
</organism>
<dbReference type="AlphaFoldDB" id="A0AAN5CW52"/>
<protein>
    <submittedName>
        <fullName evidence="1">Uncharacterized protein</fullName>
    </submittedName>
</protein>
<comment type="caution">
    <text evidence="1">The sequence shown here is derived from an EMBL/GenBank/DDBJ whole genome shotgun (WGS) entry which is preliminary data.</text>
</comment>
<gene>
    <name evidence="1" type="ORF">PMAYCL1PPCAC_21337</name>
</gene>
<dbReference type="Proteomes" id="UP001328107">
    <property type="component" value="Unassembled WGS sequence"/>
</dbReference>
<evidence type="ECO:0000313" key="2">
    <source>
        <dbReference type="Proteomes" id="UP001328107"/>
    </source>
</evidence>
<proteinExistence type="predicted"/>